<comment type="subunit">
    <text evidence="4">Interacts with translational regulator CsrA and flagellin(s).</text>
</comment>
<reference evidence="6" key="1">
    <citation type="journal article" date="2019" name="Int. J. Syst. Evol. Microbiol.">
        <title>The Global Catalogue of Microorganisms (GCM) 10K type strain sequencing project: providing services to taxonomists for standard genome sequencing and annotation.</title>
        <authorList>
            <consortium name="The Broad Institute Genomics Platform"/>
            <consortium name="The Broad Institute Genome Sequencing Center for Infectious Disease"/>
            <person name="Wu L."/>
            <person name="Ma J."/>
        </authorList>
    </citation>
    <scope>NUCLEOTIDE SEQUENCE [LARGE SCALE GENOMIC DNA]</scope>
    <source>
        <strain evidence="6">JCM 3272</strain>
    </source>
</reference>
<dbReference type="Proteomes" id="UP001501444">
    <property type="component" value="Unassembled WGS sequence"/>
</dbReference>
<sequence>MSVATVGTPETTTLPVIDFVSPMPGFPEDRRFVLVRLDDAGVLYALTSVDSAGLRFLVVPPAQFFPDYEAEIDDETLSSLGVSDQADLLVLLVVTAGERGAEDATVNLMAPIVLDQRSRRAVQLILSHSGLPVRQRLLVTTGNS</sequence>
<keyword evidence="5" id="KW-0966">Cell projection</keyword>
<keyword evidence="1 4" id="KW-0963">Cytoplasm</keyword>
<organism evidence="5 6">
    <name type="scientific">Dactylosporangium salmoneum</name>
    <dbReference type="NCBI Taxonomy" id="53361"/>
    <lineage>
        <taxon>Bacteria</taxon>
        <taxon>Bacillati</taxon>
        <taxon>Actinomycetota</taxon>
        <taxon>Actinomycetes</taxon>
        <taxon>Micromonosporales</taxon>
        <taxon>Micromonosporaceae</taxon>
        <taxon>Dactylosporangium</taxon>
    </lineage>
</organism>
<dbReference type="EMBL" id="BAAARV010000039">
    <property type="protein sequence ID" value="GAA2356750.1"/>
    <property type="molecule type" value="Genomic_DNA"/>
</dbReference>
<evidence type="ECO:0000256" key="2">
    <source>
        <dbReference type="ARBA" id="ARBA00022795"/>
    </source>
</evidence>
<comment type="similarity">
    <text evidence="4">Belongs to the FliW family.</text>
</comment>
<keyword evidence="6" id="KW-1185">Reference proteome</keyword>
<evidence type="ECO:0000256" key="3">
    <source>
        <dbReference type="ARBA" id="ARBA00022845"/>
    </source>
</evidence>
<keyword evidence="3 4" id="KW-0810">Translation regulation</keyword>
<dbReference type="RefSeq" id="WP_344614897.1">
    <property type="nucleotide sequence ID" value="NZ_BAAARV010000039.1"/>
</dbReference>
<keyword evidence="5" id="KW-0282">Flagellum</keyword>
<evidence type="ECO:0000256" key="4">
    <source>
        <dbReference type="HAMAP-Rule" id="MF_01185"/>
    </source>
</evidence>
<gene>
    <name evidence="4 5" type="primary">fliW</name>
    <name evidence="5" type="ORF">GCM10010170_049770</name>
</gene>
<keyword evidence="4" id="KW-0143">Chaperone</keyword>
<protein>
    <recommendedName>
        <fullName evidence="4">Flagellar assembly factor FliW</fullName>
    </recommendedName>
</protein>
<keyword evidence="5" id="KW-0969">Cilium</keyword>
<dbReference type="InterPro" id="IPR003775">
    <property type="entry name" value="Flagellar_assembly_factor_FliW"/>
</dbReference>
<comment type="subcellular location">
    <subcellularLocation>
        <location evidence="4">Cytoplasm</location>
    </subcellularLocation>
</comment>
<dbReference type="Pfam" id="PF02623">
    <property type="entry name" value="FliW"/>
    <property type="match status" value="1"/>
</dbReference>
<comment type="function">
    <text evidence="4">Acts as an anti-CsrA protein, binds CsrA and prevents it from repressing translation of its target genes, one of which is flagellin. Binds to flagellin and participates in the assembly of the flagellum.</text>
</comment>
<accession>A0ABP5TMG5</accession>
<dbReference type="PANTHER" id="PTHR39190">
    <property type="entry name" value="FLAGELLAR ASSEMBLY FACTOR FLIW"/>
    <property type="match status" value="1"/>
</dbReference>
<proteinExistence type="inferred from homology"/>
<dbReference type="InterPro" id="IPR024046">
    <property type="entry name" value="Flagellar_assmbl_FliW_dom_sf"/>
</dbReference>
<dbReference type="SUPFAM" id="SSF141457">
    <property type="entry name" value="BH3618-like"/>
    <property type="match status" value="1"/>
</dbReference>
<dbReference type="HAMAP" id="MF_01185">
    <property type="entry name" value="FliW"/>
    <property type="match status" value="1"/>
</dbReference>
<evidence type="ECO:0000313" key="6">
    <source>
        <dbReference type="Proteomes" id="UP001501444"/>
    </source>
</evidence>
<comment type="caution">
    <text evidence="5">The sequence shown here is derived from an EMBL/GenBank/DDBJ whole genome shotgun (WGS) entry which is preliminary data.</text>
</comment>
<evidence type="ECO:0000313" key="5">
    <source>
        <dbReference type="EMBL" id="GAA2356750.1"/>
    </source>
</evidence>
<keyword evidence="2 4" id="KW-1005">Bacterial flagellum biogenesis</keyword>
<evidence type="ECO:0000256" key="1">
    <source>
        <dbReference type="ARBA" id="ARBA00022490"/>
    </source>
</evidence>
<dbReference type="Gene3D" id="2.30.290.10">
    <property type="entry name" value="BH3618-like"/>
    <property type="match status" value="1"/>
</dbReference>
<dbReference type="PANTHER" id="PTHR39190:SF1">
    <property type="entry name" value="FLAGELLAR ASSEMBLY FACTOR FLIW"/>
    <property type="match status" value="1"/>
</dbReference>
<name>A0ABP5TMG5_9ACTN</name>